<protein>
    <submittedName>
        <fullName evidence="1">Uncharacterized protein</fullName>
    </submittedName>
</protein>
<organism evidence="1 2">
    <name type="scientific">Kipferlia bialata</name>
    <dbReference type="NCBI Taxonomy" id="797122"/>
    <lineage>
        <taxon>Eukaryota</taxon>
        <taxon>Metamonada</taxon>
        <taxon>Carpediemonas-like organisms</taxon>
        <taxon>Kipferlia</taxon>
    </lineage>
</organism>
<evidence type="ECO:0000313" key="1">
    <source>
        <dbReference type="EMBL" id="GCA63687.1"/>
    </source>
</evidence>
<evidence type="ECO:0000313" key="2">
    <source>
        <dbReference type="Proteomes" id="UP000265618"/>
    </source>
</evidence>
<comment type="caution">
    <text evidence="1">The sequence shown here is derived from an EMBL/GenBank/DDBJ whole genome shotgun (WGS) entry which is preliminary data.</text>
</comment>
<proteinExistence type="predicted"/>
<gene>
    <name evidence="1" type="ORF">KIPB_011359</name>
</gene>
<keyword evidence="2" id="KW-1185">Reference proteome</keyword>
<accession>A0A391NQF7</accession>
<dbReference type="AlphaFoldDB" id="A0A391NQF7"/>
<dbReference type="Proteomes" id="UP000265618">
    <property type="component" value="Unassembled WGS sequence"/>
</dbReference>
<name>A0A391NQF7_9EUKA</name>
<dbReference type="EMBL" id="BDIP01004589">
    <property type="protein sequence ID" value="GCA63687.1"/>
    <property type="molecule type" value="Genomic_DNA"/>
</dbReference>
<feature type="non-terminal residue" evidence="1">
    <location>
        <position position="1"/>
    </location>
</feature>
<sequence>GSCVRYCSVPSDQVDTFLLQTATRKAIKG</sequence>
<reference evidence="1 2" key="1">
    <citation type="journal article" date="2018" name="PLoS ONE">
        <title>The draft genome of Kipferlia bialata reveals reductive genome evolution in fornicate parasites.</title>
        <authorList>
            <person name="Tanifuji G."/>
            <person name="Takabayashi S."/>
            <person name="Kume K."/>
            <person name="Takagi M."/>
            <person name="Nakayama T."/>
            <person name="Kamikawa R."/>
            <person name="Inagaki Y."/>
            <person name="Hashimoto T."/>
        </authorList>
    </citation>
    <scope>NUCLEOTIDE SEQUENCE [LARGE SCALE GENOMIC DNA]</scope>
    <source>
        <strain evidence="1">NY0173</strain>
    </source>
</reference>